<gene>
    <name evidence="4" type="ORF">Rhe02_84540</name>
</gene>
<evidence type="ECO:0008006" key="6">
    <source>
        <dbReference type="Google" id="ProtNLM"/>
    </source>
</evidence>
<comment type="caution">
    <text evidence="4">The sequence shown here is derived from an EMBL/GenBank/DDBJ whole genome shotgun (WGS) entry which is preliminary data.</text>
</comment>
<evidence type="ECO:0000256" key="1">
    <source>
        <dbReference type="ARBA" id="ARBA00023015"/>
    </source>
</evidence>
<sequence length="191" mass="19967">MKNPPADLAQRLLDVSDQVLRTDPPPRLEDIAGLVGASRATMYYYFAGRDDLLTFLLTAHTQRGAASAQAALNPDEPPQQRLRAMVAGLASYLGDHPGICAGLLTALGATGRMAEVLHANDSRIAGPLRDLLTEATAAGTVHANDISDTANAVLGGLLLAVLGRSMAGADPADPQFHQSLADQLLNGIVPR</sequence>
<organism evidence="4 5">
    <name type="scientific">Rhizocola hellebori</name>
    <dbReference type="NCBI Taxonomy" id="1392758"/>
    <lineage>
        <taxon>Bacteria</taxon>
        <taxon>Bacillati</taxon>
        <taxon>Actinomycetota</taxon>
        <taxon>Actinomycetes</taxon>
        <taxon>Micromonosporales</taxon>
        <taxon>Micromonosporaceae</taxon>
        <taxon>Rhizocola</taxon>
    </lineage>
</organism>
<name>A0A8J3QIR0_9ACTN</name>
<accession>A0A8J3QIR0</accession>
<reference evidence="4" key="1">
    <citation type="submission" date="2021-01" db="EMBL/GenBank/DDBJ databases">
        <title>Whole genome shotgun sequence of Rhizocola hellebori NBRC 109834.</title>
        <authorList>
            <person name="Komaki H."/>
            <person name="Tamura T."/>
        </authorList>
    </citation>
    <scope>NUCLEOTIDE SEQUENCE</scope>
    <source>
        <strain evidence="4">NBRC 109834</strain>
    </source>
</reference>
<dbReference type="EMBL" id="BONY01000093">
    <property type="protein sequence ID" value="GIH10387.1"/>
    <property type="molecule type" value="Genomic_DNA"/>
</dbReference>
<keyword evidence="2" id="KW-0238">DNA-binding</keyword>
<keyword evidence="1" id="KW-0805">Transcription regulation</keyword>
<evidence type="ECO:0000256" key="3">
    <source>
        <dbReference type="ARBA" id="ARBA00023163"/>
    </source>
</evidence>
<dbReference type="InterPro" id="IPR036271">
    <property type="entry name" value="Tet_transcr_reg_TetR-rel_C_sf"/>
</dbReference>
<dbReference type="PANTHER" id="PTHR30055">
    <property type="entry name" value="HTH-TYPE TRANSCRIPTIONAL REGULATOR RUTR"/>
    <property type="match status" value="1"/>
</dbReference>
<dbReference type="PANTHER" id="PTHR30055:SF234">
    <property type="entry name" value="HTH-TYPE TRANSCRIPTIONAL REGULATOR BETI"/>
    <property type="match status" value="1"/>
</dbReference>
<keyword evidence="3" id="KW-0804">Transcription</keyword>
<dbReference type="Gene3D" id="1.10.357.10">
    <property type="entry name" value="Tetracycline Repressor, domain 2"/>
    <property type="match status" value="1"/>
</dbReference>
<evidence type="ECO:0000313" key="5">
    <source>
        <dbReference type="Proteomes" id="UP000612899"/>
    </source>
</evidence>
<dbReference type="GO" id="GO:0000976">
    <property type="term" value="F:transcription cis-regulatory region binding"/>
    <property type="evidence" value="ECO:0007669"/>
    <property type="project" value="TreeGrafter"/>
</dbReference>
<proteinExistence type="predicted"/>
<evidence type="ECO:0000313" key="4">
    <source>
        <dbReference type="EMBL" id="GIH10387.1"/>
    </source>
</evidence>
<dbReference type="InterPro" id="IPR009057">
    <property type="entry name" value="Homeodomain-like_sf"/>
</dbReference>
<dbReference type="SUPFAM" id="SSF46689">
    <property type="entry name" value="Homeodomain-like"/>
    <property type="match status" value="1"/>
</dbReference>
<evidence type="ECO:0000256" key="2">
    <source>
        <dbReference type="ARBA" id="ARBA00023125"/>
    </source>
</evidence>
<dbReference type="SUPFAM" id="SSF48498">
    <property type="entry name" value="Tetracyclin repressor-like, C-terminal domain"/>
    <property type="match status" value="1"/>
</dbReference>
<dbReference type="InterPro" id="IPR050109">
    <property type="entry name" value="HTH-type_TetR-like_transc_reg"/>
</dbReference>
<dbReference type="RefSeq" id="WP_203914103.1">
    <property type="nucleotide sequence ID" value="NZ_BONY01000093.1"/>
</dbReference>
<dbReference type="Proteomes" id="UP000612899">
    <property type="component" value="Unassembled WGS sequence"/>
</dbReference>
<dbReference type="AlphaFoldDB" id="A0A8J3QIR0"/>
<protein>
    <recommendedName>
        <fullName evidence="6">TetR/AcrR family transcriptional regulator</fullName>
    </recommendedName>
</protein>
<keyword evidence="5" id="KW-1185">Reference proteome</keyword>
<dbReference type="GO" id="GO:0003700">
    <property type="term" value="F:DNA-binding transcription factor activity"/>
    <property type="evidence" value="ECO:0007669"/>
    <property type="project" value="TreeGrafter"/>
</dbReference>